<keyword evidence="1" id="KW-1133">Transmembrane helix</keyword>
<sequence length="69" mass="8151">MKNYKLRLAWIIPLIFLLIFNISIIIFTVLNWDGLGSSNITFLLFSILLFVVILFGFYRIRKWIKSGLI</sequence>
<keyword evidence="1" id="KW-0812">Transmembrane</keyword>
<feature type="transmembrane region" description="Helical" evidence="1">
    <location>
        <begin position="7"/>
        <end position="30"/>
    </location>
</feature>
<gene>
    <name evidence="2" type="ORF">J2W91_004063</name>
</gene>
<reference evidence="2" key="1">
    <citation type="submission" date="2023-07" db="EMBL/GenBank/DDBJ databases">
        <title>Sorghum-associated microbial communities from plants grown in Nebraska, USA.</title>
        <authorList>
            <person name="Schachtman D."/>
        </authorList>
    </citation>
    <scope>NUCLEOTIDE SEQUENCE</scope>
    <source>
        <strain evidence="2">BE80</strain>
    </source>
</reference>
<dbReference type="EMBL" id="JAVDTR010000012">
    <property type="protein sequence ID" value="MDR6725561.1"/>
    <property type="molecule type" value="Genomic_DNA"/>
</dbReference>
<evidence type="ECO:0000313" key="3">
    <source>
        <dbReference type="Proteomes" id="UP001254832"/>
    </source>
</evidence>
<accession>A0AAP5H5U0</accession>
<evidence type="ECO:0000256" key="1">
    <source>
        <dbReference type="SAM" id="Phobius"/>
    </source>
</evidence>
<organism evidence="2 3">
    <name type="scientific">Paenibacillus amylolyticus</name>
    <dbReference type="NCBI Taxonomy" id="1451"/>
    <lineage>
        <taxon>Bacteria</taxon>
        <taxon>Bacillati</taxon>
        <taxon>Bacillota</taxon>
        <taxon>Bacilli</taxon>
        <taxon>Bacillales</taxon>
        <taxon>Paenibacillaceae</taxon>
        <taxon>Paenibacillus</taxon>
    </lineage>
</organism>
<protein>
    <submittedName>
        <fullName evidence="2">Membrane protein</fullName>
    </submittedName>
</protein>
<proteinExistence type="predicted"/>
<dbReference type="Proteomes" id="UP001254832">
    <property type="component" value="Unassembled WGS sequence"/>
</dbReference>
<evidence type="ECO:0000313" key="2">
    <source>
        <dbReference type="EMBL" id="MDR6725561.1"/>
    </source>
</evidence>
<name>A0AAP5H5U0_PAEAM</name>
<comment type="caution">
    <text evidence="2">The sequence shown here is derived from an EMBL/GenBank/DDBJ whole genome shotgun (WGS) entry which is preliminary data.</text>
</comment>
<feature type="transmembrane region" description="Helical" evidence="1">
    <location>
        <begin position="42"/>
        <end position="60"/>
    </location>
</feature>
<dbReference type="AlphaFoldDB" id="A0AAP5H5U0"/>
<keyword evidence="1" id="KW-0472">Membrane</keyword>